<protein>
    <submittedName>
        <fullName evidence="2">Uncharacterized protein</fullName>
    </submittedName>
</protein>
<proteinExistence type="predicted"/>
<organism evidence="2 3">
    <name type="scientific">Tetragonisca angustula</name>
    <dbReference type="NCBI Taxonomy" id="166442"/>
    <lineage>
        <taxon>Eukaryota</taxon>
        <taxon>Metazoa</taxon>
        <taxon>Ecdysozoa</taxon>
        <taxon>Arthropoda</taxon>
        <taxon>Hexapoda</taxon>
        <taxon>Insecta</taxon>
        <taxon>Pterygota</taxon>
        <taxon>Neoptera</taxon>
        <taxon>Endopterygota</taxon>
        <taxon>Hymenoptera</taxon>
        <taxon>Apocrita</taxon>
        <taxon>Aculeata</taxon>
        <taxon>Apoidea</taxon>
        <taxon>Anthophila</taxon>
        <taxon>Apidae</taxon>
        <taxon>Tetragonisca</taxon>
    </lineage>
</organism>
<gene>
    <name evidence="2" type="ORF">QLX08_000926</name>
</gene>
<sequence>MLAAGFRESRGIETRNERKTRRKECWAARLNVASWHRARNCRQSAAGVKQRRQSNERIFQLPAPAEMRRLCLSINMRRDKAAAWSFIRSFVALSGSLGLRVVF</sequence>
<keyword evidence="3" id="KW-1185">Reference proteome</keyword>
<comment type="caution">
    <text evidence="2">The sequence shown here is derived from an EMBL/GenBank/DDBJ whole genome shotgun (WGS) entry which is preliminary data.</text>
</comment>
<name>A0AAW1AK43_9HYME</name>
<reference evidence="2 3" key="1">
    <citation type="submission" date="2024-05" db="EMBL/GenBank/DDBJ databases">
        <title>The nuclear and mitochondrial genome assemblies of Tetragonisca angustula (Apidae: Meliponini), a tiny yet remarkable pollinator in the Neotropics.</title>
        <authorList>
            <person name="Ferrari R."/>
            <person name="Ricardo P.C."/>
            <person name="Dias F.C."/>
            <person name="Araujo N.S."/>
            <person name="Soares D.O."/>
            <person name="Zhou Q.-S."/>
            <person name="Zhu C.-D."/>
            <person name="Coutinho L."/>
            <person name="Airas M.C."/>
            <person name="Batista T.M."/>
        </authorList>
    </citation>
    <scope>NUCLEOTIDE SEQUENCE [LARGE SCALE GENOMIC DNA]</scope>
    <source>
        <strain evidence="2">ASF017062</strain>
        <tissue evidence="2">Abdomen</tissue>
    </source>
</reference>
<accession>A0AAW1AK43</accession>
<evidence type="ECO:0000313" key="3">
    <source>
        <dbReference type="Proteomes" id="UP001432146"/>
    </source>
</evidence>
<dbReference type="Proteomes" id="UP001432146">
    <property type="component" value="Unassembled WGS sequence"/>
</dbReference>
<feature type="compositionally biased region" description="Basic and acidic residues" evidence="1">
    <location>
        <begin position="7"/>
        <end position="17"/>
    </location>
</feature>
<evidence type="ECO:0000313" key="2">
    <source>
        <dbReference type="EMBL" id="KAK9309447.1"/>
    </source>
</evidence>
<evidence type="ECO:0000256" key="1">
    <source>
        <dbReference type="SAM" id="MobiDB-lite"/>
    </source>
</evidence>
<dbReference type="EMBL" id="JAWNGG020000011">
    <property type="protein sequence ID" value="KAK9309447.1"/>
    <property type="molecule type" value="Genomic_DNA"/>
</dbReference>
<dbReference type="AlphaFoldDB" id="A0AAW1AK43"/>
<feature type="region of interest" description="Disordered" evidence="1">
    <location>
        <begin position="1"/>
        <end position="20"/>
    </location>
</feature>